<dbReference type="PANTHER" id="PTHR30160">
    <property type="entry name" value="TETRAACYLDISACCHARIDE 4'-KINASE-RELATED"/>
    <property type="match status" value="1"/>
</dbReference>
<proteinExistence type="predicted"/>
<keyword evidence="4" id="KW-1185">Reference proteome</keyword>
<dbReference type="InterPro" id="IPR051199">
    <property type="entry name" value="LPS_LOS_Heptosyltrfase"/>
</dbReference>
<evidence type="ECO:0000256" key="2">
    <source>
        <dbReference type="ARBA" id="ARBA00022679"/>
    </source>
</evidence>
<evidence type="ECO:0000256" key="1">
    <source>
        <dbReference type="ARBA" id="ARBA00022676"/>
    </source>
</evidence>
<dbReference type="GO" id="GO:0009244">
    <property type="term" value="P:lipopolysaccharide core region biosynthetic process"/>
    <property type="evidence" value="ECO:0007669"/>
    <property type="project" value="TreeGrafter"/>
</dbReference>
<dbReference type="GO" id="GO:0008713">
    <property type="term" value="F:ADP-heptose-lipopolysaccharide heptosyltransferase activity"/>
    <property type="evidence" value="ECO:0007669"/>
    <property type="project" value="TreeGrafter"/>
</dbReference>
<dbReference type="Proteomes" id="UP000320390">
    <property type="component" value="Chromosome"/>
</dbReference>
<evidence type="ECO:0000313" key="3">
    <source>
        <dbReference type="EMBL" id="QDV06231.1"/>
    </source>
</evidence>
<name>A0A518EQ73_9BACT</name>
<evidence type="ECO:0000313" key="4">
    <source>
        <dbReference type="Proteomes" id="UP000320390"/>
    </source>
</evidence>
<protein>
    <submittedName>
        <fullName evidence="3">Lipopolysaccharide core heptosyltransferase RfaQ</fullName>
        <ecNumber evidence="3">2.-.-.-</ecNumber>
    </submittedName>
</protein>
<reference evidence="3 4" key="1">
    <citation type="submission" date="2019-02" db="EMBL/GenBank/DDBJ databases">
        <title>Deep-cultivation of Planctomycetes and their phenomic and genomic characterization uncovers novel biology.</title>
        <authorList>
            <person name="Wiegand S."/>
            <person name="Jogler M."/>
            <person name="Boedeker C."/>
            <person name="Pinto D."/>
            <person name="Vollmers J."/>
            <person name="Rivas-Marin E."/>
            <person name="Kohn T."/>
            <person name="Peeters S.H."/>
            <person name="Heuer A."/>
            <person name="Rast P."/>
            <person name="Oberbeckmann S."/>
            <person name="Bunk B."/>
            <person name="Jeske O."/>
            <person name="Meyerdierks A."/>
            <person name="Storesund J.E."/>
            <person name="Kallscheuer N."/>
            <person name="Luecker S."/>
            <person name="Lage O.M."/>
            <person name="Pohl T."/>
            <person name="Merkel B.J."/>
            <person name="Hornburger P."/>
            <person name="Mueller R.-W."/>
            <person name="Bruemmer F."/>
            <person name="Labrenz M."/>
            <person name="Spormann A.M."/>
            <person name="Op den Camp H."/>
            <person name="Overmann J."/>
            <person name="Amann R."/>
            <person name="Jetten M.S.M."/>
            <person name="Mascher T."/>
            <person name="Medema M.H."/>
            <person name="Devos D.P."/>
            <person name="Kaster A.-K."/>
            <person name="Ovreas L."/>
            <person name="Rohde M."/>
            <person name="Galperin M.Y."/>
            <person name="Jogler C."/>
        </authorList>
    </citation>
    <scope>NUCLEOTIDE SEQUENCE [LARGE SCALE GENOMIC DNA]</scope>
    <source>
        <strain evidence="3 4">Poly30</strain>
    </source>
</reference>
<dbReference type="SUPFAM" id="SSF53756">
    <property type="entry name" value="UDP-Glycosyltransferase/glycogen phosphorylase"/>
    <property type="match status" value="1"/>
</dbReference>
<keyword evidence="2 3" id="KW-0808">Transferase</keyword>
<dbReference type="AlphaFoldDB" id="A0A518EQ73"/>
<dbReference type="Pfam" id="PF01075">
    <property type="entry name" value="Glyco_transf_9"/>
    <property type="match status" value="1"/>
</dbReference>
<sequence length="327" mass="34957">MSHLGDIVQTMPLVHAIRAAWPGAEIGWAIQPEFAPLVEPFAKIFPFDRRGGARAWPRLRSEMRAWRPDMTLDAQGNWKSAVCTRLSGAPRRHGFERRAWQEPFAARVAGLVHAPPPESSGRHLVALCRSIAAFITGDAALAERIDPLLSEAEIARGRGILESVREGAARTSWTVLHPGVAGDPRTWPAESFEALGRRLLERGERVLYLTGPGEAETGRALGAAVPGAAHLVGQRGLRDLCAILHAVAKGDGQIFVSDSGPAHVAASVGLPVRLLAGPEDPERTGPWPLVTSSETPHRLVPAGGLTAWTARPIGAVTVEDALSVADR</sequence>
<dbReference type="GO" id="GO:0005829">
    <property type="term" value="C:cytosol"/>
    <property type="evidence" value="ECO:0007669"/>
    <property type="project" value="TreeGrafter"/>
</dbReference>
<dbReference type="CDD" id="cd03789">
    <property type="entry name" value="GT9_LPS_heptosyltransferase"/>
    <property type="match status" value="1"/>
</dbReference>
<accession>A0A518EQ73</accession>
<keyword evidence="1" id="KW-0328">Glycosyltransferase</keyword>
<dbReference type="InterPro" id="IPR002201">
    <property type="entry name" value="Glyco_trans_9"/>
</dbReference>
<dbReference type="EC" id="2.-.-.-" evidence="3"/>
<dbReference type="Gene3D" id="3.40.50.2000">
    <property type="entry name" value="Glycogen Phosphorylase B"/>
    <property type="match status" value="2"/>
</dbReference>
<organism evidence="3 4">
    <name type="scientific">Saltatorellus ferox</name>
    <dbReference type="NCBI Taxonomy" id="2528018"/>
    <lineage>
        <taxon>Bacteria</taxon>
        <taxon>Pseudomonadati</taxon>
        <taxon>Planctomycetota</taxon>
        <taxon>Planctomycetia</taxon>
        <taxon>Planctomycetia incertae sedis</taxon>
        <taxon>Saltatorellus</taxon>
    </lineage>
</organism>
<gene>
    <name evidence="3" type="primary">rfaQ</name>
    <name evidence="3" type="ORF">Poly30_17380</name>
</gene>
<dbReference type="EMBL" id="CP036434">
    <property type="protein sequence ID" value="QDV06231.1"/>
    <property type="molecule type" value="Genomic_DNA"/>
</dbReference>